<dbReference type="Pfam" id="PF13180">
    <property type="entry name" value="PDZ_2"/>
    <property type="match status" value="1"/>
</dbReference>
<keyword evidence="3" id="KW-0378">Hydrolase</keyword>
<evidence type="ECO:0000313" key="7">
    <source>
        <dbReference type="EMBL" id="KMY52117.1"/>
    </source>
</evidence>
<evidence type="ECO:0000256" key="3">
    <source>
        <dbReference type="ARBA" id="ARBA00022801"/>
    </source>
</evidence>
<dbReference type="PANTHER" id="PTHR22939">
    <property type="entry name" value="SERINE PROTEASE FAMILY S1C HTRA-RELATED"/>
    <property type="match status" value="1"/>
</dbReference>
<dbReference type="Proteomes" id="UP000037146">
    <property type="component" value="Unassembled WGS sequence"/>
</dbReference>
<dbReference type="CDD" id="cd06781">
    <property type="entry name" value="cpPDZ_BsHtra-like"/>
    <property type="match status" value="1"/>
</dbReference>
<dbReference type="EMBL" id="LFZW01000001">
    <property type="protein sequence ID" value="KMY52117.1"/>
    <property type="molecule type" value="Genomic_DNA"/>
</dbReference>
<dbReference type="InterPro" id="IPR001940">
    <property type="entry name" value="Peptidase_S1C"/>
</dbReference>
<dbReference type="RefSeq" id="WP_049683475.1">
    <property type="nucleotide sequence ID" value="NZ_LFZW01000001.1"/>
</dbReference>
<dbReference type="SMART" id="SM00228">
    <property type="entry name" value="PDZ"/>
    <property type="match status" value="1"/>
</dbReference>
<dbReference type="STRING" id="1679170.AC625_23500"/>
<dbReference type="PANTHER" id="PTHR22939:SF129">
    <property type="entry name" value="SERINE PROTEASE HTRA2, MITOCHONDRIAL"/>
    <property type="match status" value="1"/>
</dbReference>
<keyword evidence="8" id="KW-1185">Reference proteome</keyword>
<keyword evidence="5" id="KW-0472">Membrane</keyword>
<evidence type="ECO:0000256" key="1">
    <source>
        <dbReference type="ARBA" id="ARBA00010541"/>
    </source>
</evidence>
<dbReference type="Pfam" id="PF13365">
    <property type="entry name" value="Trypsin_2"/>
    <property type="match status" value="1"/>
</dbReference>
<feature type="transmembrane region" description="Helical" evidence="5">
    <location>
        <begin position="20"/>
        <end position="42"/>
    </location>
</feature>
<dbReference type="SUPFAM" id="SSF50494">
    <property type="entry name" value="Trypsin-like serine proteases"/>
    <property type="match status" value="1"/>
</dbReference>
<comment type="similarity">
    <text evidence="1">Belongs to the peptidase S1C family.</text>
</comment>
<dbReference type="PATRIC" id="fig|1679170.3.peg.5268"/>
<evidence type="ECO:0000313" key="8">
    <source>
        <dbReference type="Proteomes" id="UP000037146"/>
    </source>
</evidence>
<organism evidence="7 8">
    <name type="scientific">Peribacillus loiseleuriae</name>
    <dbReference type="NCBI Taxonomy" id="1679170"/>
    <lineage>
        <taxon>Bacteria</taxon>
        <taxon>Bacillati</taxon>
        <taxon>Bacillota</taxon>
        <taxon>Bacilli</taxon>
        <taxon>Bacillales</taxon>
        <taxon>Bacillaceae</taxon>
        <taxon>Peribacillus</taxon>
    </lineage>
</organism>
<evidence type="ECO:0000259" key="6">
    <source>
        <dbReference type="PROSITE" id="PS50106"/>
    </source>
</evidence>
<dbReference type="GO" id="GO:0004252">
    <property type="term" value="F:serine-type endopeptidase activity"/>
    <property type="evidence" value="ECO:0007669"/>
    <property type="project" value="InterPro"/>
</dbReference>
<dbReference type="InterPro" id="IPR001478">
    <property type="entry name" value="PDZ"/>
</dbReference>
<dbReference type="GO" id="GO:0006508">
    <property type="term" value="P:proteolysis"/>
    <property type="evidence" value="ECO:0007669"/>
    <property type="project" value="UniProtKB-KW"/>
</dbReference>
<comment type="caution">
    <text evidence="7">The sequence shown here is derived from an EMBL/GenBank/DDBJ whole genome shotgun (WGS) entry which is preliminary data.</text>
</comment>
<proteinExistence type="inferred from homology"/>
<dbReference type="Gene3D" id="2.40.10.10">
    <property type="entry name" value="Trypsin-like serine proteases"/>
    <property type="match status" value="2"/>
</dbReference>
<dbReference type="PRINTS" id="PR00834">
    <property type="entry name" value="PROTEASES2C"/>
</dbReference>
<gene>
    <name evidence="7" type="ORF">AC625_23500</name>
</gene>
<dbReference type="InterPro" id="IPR036034">
    <property type="entry name" value="PDZ_sf"/>
</dbReference>
<keyword evidence="5" id="KW-0812">Transmembrane</keyword>
<dbReference type="InterPro" id="IPR009003">
    <property type="entry name" value="Peptidase_S1_PA"/>
</dbReference>
<protein>
    <submittedName>
        <fullName evidence="7">Serine protease</fullName>
    </submittedName>
</protein>
<evidence type="ECO:0000256" key="2">
    <source>
        <dbReference type="ARBA" id="ARBA00022670"/>
    </source>
</evidence>
<accession>A0A0K9H0R6</accession>
<keyword evidence="5" id="KW-1133">Transmembrane helix</keyword>
<evidence type="ECO:0000256" key="5">
    <source>
        <dbReference type="SAM" id="Phobius"/>
    </source>
</evidence>
<dbReference type="AlphaFoldDB" id="A0A0K9H0R6"/>
<sequence>MGYYDDHMYENRNQKGKRRLGGYFLSTVAGVIVGALLVFFMLQGYPNSNGQNQSGNMNGLGKTEQIQQQVSVNVTSAVTDVVDKVGAAVVGITNIQQSKFWGNQESREAGTGSGVVYKKENGKAYIVTNNHVIENATELEVTLVDGTKLPAMLKGSDPWMDLAVVEVDGTNVPTVADFGTSSSLKPGEPVVAIGNPLGLQFSGSVTQGIISGLERTIEVDINNDGQVDWNAEVIQTDAAINPGNSGGALINMRGQVIGINSMKIAESAVEGIGLSIPIDSAIPIIQDLEKFGEVKRPFMGVSLASVEEISQYHQQNTLKLPTDVISGVAITSVQSNSPATKAGLEEFDVIVALDGKEVSDVVDLRKYLYNEKKIGDKLEVTYYRNGKQLKTTMDLSVEQQM</sequence>
<dbReference type="SUPFAM" id="SSF50156">
    <property type="entry name" value="PDZ domain-like"/>
    <property type="match status" value="1"/>
</dbReference>
<keyword evidence="2 7" id="KW-0645">Protease</keyword>
<dbReference type="OrthoDB" id="9758917at2"/>
<name>A0A0K9H0R6_9BACI</name>
<feature type="domain" description="PDZ" evidence="6">
    <location>
        <begin position="285"/>
        <end position="361"/>
    </location>
</feature>
<evidence type="ECO:0000256" key="4">
    <source>
        <dbReference type="ARBA" id="ARBA00022825"/>
    </source>
</evidence>
<dbReference type="Gene3D" id="2.30.42.10">
    <property type="match status" value="1"/>
</dbReference>
<dbReference type="PROSITE" id="PS50106">
    <property type="entry name" value="PDZ"/>
    <property type="match status" value="1"/>
</dbReference>
<reference evidence="8" key="1">
    <citation type="submission" date="2015-07" db="EMBL/GenBank/DDBJ databases">
        <title>Genome sequencing project for genomic taxonomy and phylogenomics of Bacillus-like bacteria.</title>
        <authorList>
            <person name="Liu B."/>
            <person name="Wang J."/>
            <person name="Zhu Y."/>
            <person name="Liu G."/>
            <person name="Chen Q."/>
            <person name="Chen Z."/>
            <person name="Lan J."/>
            <person name="Che J."/>
            <person name="Ge C."/>
            <person name="Shi H."/>
            <person name="Pan Z."/>
            <person name="Liu X."/>
        </authorList>
    </citation>
    <scope>NUCLEOTIDE SEQUENCE [LARGE SCALE GENOMIC DNA]</scope>
    <source>
        <strain evidence="8">FJAT-27997</strain>
    </source>
</reference>
<keyword evidence="4" id="KW-0720">Serine protease</keyword>
<dbReference type="InterPro" id="IPR043504">
    <property type="entry name" value="Peptidase_S1_PA_chymotrypsin"/>
</dbReference>